<organism evidence="2 3">
    <name type="scientific">Zizania palustris</name>
    <name type="common">Northern wild rice</name>
    <dbReference type="NCBI Taxonomy" id="103762"/>
    <lineage>
        <taxon>Eukaryota</taxon>
        <taxon>Viridiplantae</taxon>
        <taxon>Streptophyta</taxon>
        <taxon>Embryophyta</taxon>
        <taxon>Tracheophyta</taxon>
        <taxon>Spermatophyta</taxon>
        <taxon>Magnoliopsida</taxon>
        <taxon>Liliopsida</taxon>
        <taxon>Poales</taxon>
        <taxon>Poaceae</taxon>
        <taxon>BOP clade</taxon>
        <taxon>Oryzoideae</taxon>
        <taxon>Oryzeae</taxon>
        <taxon>Zizaniinae</taxon>
        <taxon>Zizania</taxon>
    </lineage>
</organism>
<evidence type="ECO:0000256" key="1">
    <source>
        <dbReference type="SAM" id="MobiDB-lite"/>
    </source>
</evidence>
<accession>A0A8J5WLE3</accession>
<dbReference type="EMBL" id="JAAALK010000080">
    <property type="protein sequence ID" value="KAG8092840.1"/>
    <property type="molecule type" value="Genomic_DNA"/>
</dbReference>
<comment type="caution">
    <text evidence="2">The sequence shown here is derived from an EMBL/GenBank/DDBJ whole genome shotgun (WGS) entry which is preliminary data.</text>
</comment>
<reference evidence="2" key="2">
    <citation type="submission" date="2021-02" db="EMBL/GenBank/DDBJ databases">
        <authorList>
            <person name="Kimball J.A."/>
            <person name="Haas M.W."/>
            <person name="Macchietto M."/>
            <person name="Kono T."/>
            <person name="Duquette J."/>
            <person name="Shao M."/>
        </authorList>
    </citation>
    <scope>NUCLEOTIDE SEQUENCE</scope>
    <source>
        <tissue evidence="2">Fresh leaf tissue</tissue>
    </source>
</reference>
<evidence type="ECO:0000313" key="2">
    <source>
        <dbReference type="EMBL" id="KAG8092840.1"/>
    </source>
</evidence>
<proteinExistence type="predicted"/>
<feature type="region of interest" description="Disordered" evidence="1">
    <location>
        <begin position="1"/>
        <end position="42"/>
    </location>
</feature>
<feature type="compositionally biased region" description="Polar residues" evidence="1">
    <location>
        <begin position="26"/>
        <end position="42"/>
    </location>
</feature>
<dbReference type="AlphaFoldDB" id="A0A8J5WLE3"/>
<gene>
    <name evidence="2" type="ORF">GUJ93_ZPchr0012g20298</name>
</gene>
<dbReference type="Proteomes" id="UP000729402">
    <property type="component" value="Unassembled WGS sequence"/>
</dbReference>
<feature type="compositionally biased region" description="Basic and acidic residues" evidence="1">
    <location>
        <begin position="1"/>
        <end position="10"/>
    </location>
</feature>
<sequence>MISSDADHIIGKSGPVDETADVDMNSDATESTSISNNACENETMSEDGMRFYLANKKFPNQRMKIEMDQPIKLVGSQKV</sequence>
<keyword evidence="3" id="KW-1185">Reference proteome</keyword>
<evidence type="ECO:0000313" key="3">
    <source>
        <dbReference type="Proteomes" id="UP000729402"/>
    </source>
</evidence>
<protein>
    <submittedName>
        <fullName evidence="2">Uncharacterized protein</fullName>
    </submittedName>
</protein>
<name>A0A8J5WLE3_ZIZPA</name>
<dbReference type="OrthoDB" id="292964at2759"/>
<reference evidence="2" key="1">
    <citation type="journal article" date="2021" name="bioRxiv">
        <title>Whole Genome Assembly and Annotation of Northern Wild Rice, Zizania palustris L., Supports a Whole Genome Duplication in the Zizania Genus.</title>
        <authorList>
            <person name="Haas M."/>
            <person name="Kono T."/>
            <person name="Macchietto M."/>
            <person name="Millas R."/>
            <person name="McGilp L."/>
            <person name="Shao M."/>
            <person name="Duquette J."/>
            <person name="Hirsch C.N."/>
            <person name="Kimball J."/>
        </authorList>
    </citation>
    <scope>NUCLEOTIDE SEQUENCE</scope>
    <source>
        <tissue evidence="2">Fresh leaf tissue</tissue>
    </source>
</reference>